<organism evidence="2 3">
    <name type="scientific">Gymnopilus dilepis</name>
    <dbReference type="NCBI Taxonomy" id="231916"/>
    <lineage>
        <taxon>Eukaryota</taxon>
        <taxon>Fungi</taxon>
        <taxon>Dikarya</taxon>
        <taxon>Basidiomycota</taxon>
        <taxon>Agaricomycotina</taxon>
        <taxon>Agaricomycetes</taxon>
        <taxon>Agaricomycetidae</taxon>
        <taxon>Agaricales</taxon>
        <taxon>Agaricineae</taxon>
        <taxon>Hymenogastraceae</taxon>
        <taxon>Gymnopilus</taxon>
    </lineage>
</organism>
<evidence type="ECO:0000313" key="2">
    <source>
        <dbReference type="EMBL" id="PPR06389.1"/>
    </source>
</evidence>
<evidence type="ECO:0000256" key="1">
    <source>
        <dbReference type="SAM" id="MobiDB-lite"/>
    </source>
</evidence>
<reference evidence="2 3" key="1">
    <citation type="journal article" date="2018" name="Evol. Lett.">
        <title>Horizontal gene cluster transfer increased hallucinogenic mushroom diversity.</title>
        <authorList>
            <person name="Reynolds H.T."/>
            <person name="Vijayakumar V."/>
            <person name="Gluck-Thaler E."/>
            <person name="Korotkin H.B."/>
            <person name="Matheny P.B."/>
            <person name="Slot J.C."/>
        </authorList>
    </citation>
    <scope>NUCLEOTIDE SEQUENCE [LARGE SCALE GENOMIC DNA]</scope>
    <source>
        <strain evidence="2 3">SRW20</strain>
    </source>
</reference>
<dbReference type="EMBL" id="NHYE01000330">
    <property type="protein sequence ID" value="PPR06389.1"/>
    <property type="molecule type" value="Genomic_DNA"/>
</dbReference>
<sequence length="262" mass="29675">MQSLLLRRTPALTRRGVLTDIGHFTRFYSCRSILQRDAWASRLQKRHVFPSTSIPQRIHSQPSSRTYTTSQKTDISYADPHRPDLYYHLMYAPTPASADQPVFALSFLEVSPPDLDSATVIGWLPAVTYTTDTPGTPEEQVRGHEPTLDDFVPNVKFVELLHDTVRHVLKEGLDEIWENGAKQLQEGWMHINDQRNIPALGRIGDPDDIIGSVLVEESKINAETYQPMPSYRLCTSDGVLQLTPGIAKHLRQTLLKYTQEGK</sequence>
<accession>A0A409YTU4</accession>
<dbReference type="InParanoid" id="A0A409YTU4"/>
<dbReference type="AlphaFoldDB" id="A0A409YTU4"/>
<dbReference type="STRING" id="231916.A0A409YTU4"/>
<feature type="region of interest" description="Disordered" evidence="1">
    <location>
        <begin position="51"/>
        <end position="72"/>
    </location>
</feature>
<dbReference type="OrthoDB" id="5397701at2759"/>
<keyword evidence="3" id="KW-1185">Reference proteome</keyword>
<dbReference type="PANTHER" id="PTHR37331">
    <property type="entry name" value="YALI0F11671P"/>
    <property type="match status" value="1"/>
</dbReference>
<proteinExistence type="predicted"/>
<comment type="caution">
    <text evidence="2">The sequence shown here is derived from an EMBL/GenBank/DDBJ whole genome shotgun (WGS) entry which is preliminary data.</text>
</comment>
<evidence type="ECO:0000313" key="3">
    <source>
        <dbReference type="Proteomes" id="UP000284706"/>
    </source>
</evidence>
<dbReference type="PANTHER" id="PTHR37331:SF1">
    <property type="entry name" value="YALI0F11671P"/>
    <property type="match status" value="1"/>
</dbReference>
<protein>
    <submittedName>
        <fullName evidence="2">Uncharacterized protein</fullName>
    </submittedName>
</protein>
<dbReference type="Proteomes" id="UP000284706">
    <property type="component" value="Unassembled WGS sequence"/>
</dbReference>
<gene>
    <name evidence="2" type="ORF">CVT26_004650</name>
</gene>
<name>A0A409YTU4_9AGAR</name>